<comment type="caution">
    <text evidence="3">The sequence shown here is derived from an EMBL/GenBank/DDBJ whole genome shotgun (WGS) entry which is preliminary data.</text>
</comment>
<feature type="compositionally biased region" description="Basic and acidic residues" evidence="1">
    <location>
        <begin position="541"/>
        <end position="556"/>
    </location>
</feature>
<keyword evidence="4" id="KW-1185">Reference proteome</keyword>
<name>A0AAD6J292_DREDA</name>
<reference evidence="3" key="1">
    <citation type="submission" date="2023-01" db="EMBL/GenBank/DDBJ databases">
        <title>The chitinases involved in constricting ring structure development in the nematode-trapping fungus Drechslerella dactyloides.</title>
        <authorList>
            <person name="Wang R."/>
            <person name="Zhang L."/>
            <person name="Tang P."/>
            <person name="Li S."/>
            <person name="Liang L."/>
        </authorList>
    </citation>
    <scope>NUCLEOTIDE SEQUENCE</scope>
    <source>
        <strain evidence="3">YMF1.00031</strain>
    </source>
</reference>
<feature type="compositionally biased region" description="Polar residues" evidence="1">
    <location>
        <begin position="440"/>
        <end position="452"/>
    </location>
</feature>
<feature type="region of interest" description="Disordered" evidence="1">
    <location>
        <begin position="86"/>
        <end position="110"/>
    </location>
</feature>
<dbReference type="Pfam" id="PF12998">
    <property type="entry name" value="ING"/>
    <property type="match status" value="2"/>
</dbReference>
<dbReference type="EMBL" id="JAQGDS010000002">
    <property type="protein sequence ID" value="KAJ6262791.1"/>
    <property type="molecule type" value="Genomic_DNA"/>
</dbReference>
<dbReference type="InterPro" id="IPR024610">
    <property type="entry name" value="ING_N_histone-binding"/>
</dbReference>
<protein>
    <recommendedName>
        <fullName evidence="2">Inhibitor of growth protein N-terminal histone-binding domain-containing protein</fullName>
    </recommendedName>
</protein>
<dbReference type="AlphaFoldDB" id="A0AAD6J292"/>
<sequence>MTSSHSTIRRQVQFYPGLAAFTDAIEAVPQETIRHFTLLREVDAKASGPEDLLRTYIRQALPAAHLSDHPDPVADPLRNLLHAHHRDGQDGDALNAEDTPEGGTDEQGRQSRLRQIRLLISDLLLTLDEKIHVISTASEALSKHMARIDDAYDTVLHEIDPVIRQGNPAHWGYAGSILDELGIQGPAGAEHLHFQNAHTSPQAHPEAETGANTGTVSRGRDALSRRHLQVPDTSDHKLHNTGPANSSDLSAVPHDGSPNIPAAKRRKGTAHSSHLAKASAIGSPSILARSGGQSNPATASAVLGSGSGSGKNHAPHSLSGNAGGSRSSTSKKRAFGPHPPSSTSSPVSQNFSDIRAPNPAASSNDSLMVTGNESGGRSAATGHRNPRSKPQSTKPEGPRASSKSEIDVKQEEKPIPLEVGSNSVSKSQHDKFTHEGNHQILESTKEVGQTENAAAYPGASEHMPVKAPTKEDKPPSSTTPGPDKSIKTADGPDKSTSRSGASSISKATSKVLSASEPSRSSQPSARKTMAGKVSKSAKGPPGKDDGVEKTGKEADTGRGAGGGDDDDGEGEGEGDLDEMRMPERVVPFAMCGAYAYAQLKRQMVL</sequence>
<gene>
    <name evidence="3" type="ORF">Dda_1348</name>
</gene>
<evidence type="ECO:0000259" key="2">
    <source>
        <dbReference type="SMART" id="SM01408"/>
    </source>
</evidence>
<feature type="domain" description="Inhibitor of growth protein N-terminal histone-binding" evidence="2">
    <location>
        <begin position="17"/>
        <end position="155"/>
    </location>
</feature>
<dbReference type="SMART" id="SM01408">
    <property type="entry name" value="ING"/>
    <property type="match status" value="1"/>
</dbReference>
<feature type="compositionally biased region" description="Polar residues" evidence="1">
    <location>
        <begin position="318"/>
        <end position="328"/>
    </location>
</feature>
<dbReference type="Proteomes" id="UP001221413">
    <property type="component" value="Unassembled WGS sequence"/>
</dbReference>
<feature type="compositionally biased region" description="Basic and acidic residues" evidence="1">
    <location>
        <begin position="427"/>
        <end position="437"/>
    </location>
</feature>
<feature type="compositionally biased region" description="Low complexity" evidence="1">
    <location>
        <begin position="513"/>
        <end position="526"/>
    </location>
</feature>
<evidence type="ECO:0000313" key="3">
    <source>
        <dbReference type="EMBL" id="KAJ6262791.1"/>
    </source>
</evidence>
<evidence type="ECO:0000313" key="4">
    <source>
        <dbReference type="Proteomes" id="UP001221413"/>
    </source>
</evidence>
<feature type="compositionally biased region" description="Basic and acidic residues" evidence="1">
    <location>
        <begin position="402"/>
        <end position="415"/>
    </location>
</feature>
<feature type="compositionally biased region" description="Basic and acidic residues" evidence="1">
    <location>
        <begin position="484"/>
        <end position="496"/>
    </location>
</feature>
<dbReference type="Gene3D" id="6.10.140.1740">
    <property type="match status" value="1"/>
</dbReference>
<feature type="compositionally biased region" description="Polar residues" evidence="1">
    <location>
        <begin position="497"/>
        <end position="512"/>
    </location>
</feature>
<proteinExistence type="predicted"/>
<dbReference type="GO" id="GO:0000785">
    <property type="term" value="C:chromatin"/>
    <property type="evidence" value="ECO:0007669"/>
    <property type="project" value="UniProtKB-ARBA"/>
</dbReference>
<feature type="region of interest" description="Disordered" evidence="1">
    <location>
        <begin position="197"/>
        <end position="581"/>
    </location>
</feature>
<feature type="compositionally biased region" description="Acidic residues" evidence="1">
    <location>
        <begin position="563"/>
        <end position="576"/>
    </location>
</feature>
<accession>A0AAD6J292</accession>
<evidence type="ECO:0000256" key="1">
    <source>
        <dbReference type="SAM" id="MobiDB-lite"/>
    </source>
</evidence>
<feature type="compositionally biased region" description="Polar residues" evidence="1">
    <location>
        <begin position="360"/>
        <end position="372"/>
    </location>
</feature>
<organism evidence="3 4">
    <name type="scientific">Drechslerella dactyloides</name>
    <name type="common">Nematode-trapping fungus</name>
    <name type="synonym">Arthrobotrys dactyloides</name>
    <dbReference type="NCBI Taxonomy" id="74499"/>
    <lineage>
        <taxon>Eukaryota</taxon>
        <taxon>Fungi</taxon>
        <taxon>Dikarya</taxon>
        <taxon>Ascomycota</taxon>
        <taxon>Pezizomycotina</taxon>
        <taxon>Orbiliomycetes</taxon>
        <taxon>Orbiliales</taxon>
        <taxon>Orbiliaceae</taxon>
        <taxon>Drechslerella</taxon>
    </lineage>
</organism>